<accession>A0A9W6HZG3</accession>
<name>A0A9W6HZG3_9ACTN</name>
<evidence type="ECO:0000313" key="2">
    <source>
        <dbReference type="Proteomes" id="UP001143474"/>
    </source>
</evidence>
<sequence>MRSAADLRRRWLETVPLLTSRTGMFARGGKEMETLARTLMGDLCFVDERDRDHEEIIQGLGDRFGKLGVYGPFAKMFGSERDYAAEVVSVYAEHFHRLGYLDIDRRLEQAEWETLLTGVRDRFEERDVRRSEVVAAYGPPSLVVDGRVLCYASDDWVFFDSWTESRQEYVPGEGRYERVSDPDPLIRSVRVPSADFDGGLILTLYGKVLRWGPGWWVRRPGVRASEATRVIAAQLRAVEARDPSQR</sequence>
<evidence type="ECO:0000313" key="1">
    <source>
        <dbReference type="EMBL" id="GLK08646.1"/>
    </source>
</evidence>
<gene>
    <name evidence="1" type="ORF">GCM10017600_20510</name>
</gene>
<keyword evidence="2" id="KW-1185">Reference proteome</keyword>
<reference evidence="1" key="2">
    <citation type="submission" date="2023-01" db="EMBL/GenBank/DDBJ databases">
        <authorList>
            <person name="Sun Q."/>
            <person name="Evtushenko L."/>
        </authorList>
    </citation>
    <scope>NUCLEOTIDE SEQUENCE</scope>
    <source>
        <strain evidence="1">VKM Ac-2007</strain>
    </source>
</reference>
<dbReference type="RefSeq" id="WP_271217148.1">
    <property type="nucleotide sequence ID" value="NZ_BAAAVD010000003.1"/>
</dbReference>
<dbReference type="AlphaFoldDB" id="A0A9W6HZG3"/>
<organism evidence="1 2">
    <name type="scientific">Streptosporangium carneum</name>
    <dbReference type="NCBI Taxonomy" id="47481"/>
    <lineage>
        <taxon>Bacteria</taxon>
        <taxon>Bacillati</taxon>
        <taxon>Actinomycetota</taxon>
        <taxon>Actinomycetes</taxon>
        <taxon>Streptosporangiales</taxon>
        <taxon>Streptosporangiaceae</taxon>
        <taxon>Streptosporangium</taxon>
    </lineage>
</organism>
<reference evidence="1" key="1">
    <citation type="journal article" date="2014" name="Int. J. Syst. Evol. Microbiol.">
        <title>Complete genome sequence of Corynebacterium casei LMG S-19264T (=DSM 44701T), isolated from a smear-ripened cheese.</title>
        <authorList>
            <consortium name="US DOE Joint Genome Institute (JGI-PGF)"/>
            <person name="Walter F."/>
            <person name="Albersmeier A."/>
            <person name="Kalinowski J."/>
            <person name="Ruckert C."/>
        </authorList>
    </citation>
    <scope>NUCLEOTIDE SEQUENCE</scope>
    <source>
        <strain evidence="1">VKM Ac-2007</strain>
    </source>
</reference>
<protein>
    <submittedName>
        <fullName evidence="1">Uncharacterized protein</fullName>
    </submittedName>
</protein>
<comment type="caution">
    <text evidence="1">The sequence shown here is derived from an EMBL/GenBank/DDBJ whole genome shotgun (WGS) entry which is preliminary data.</text>
</comment>
<dbReference type="Proteomes" id="UP001143474">
    <property type="component" value="Unassembled WGS sequence"/>
</dbReference>
<dbReference type="EMBL" id="BSEV01000003">
    <property type="protein sequence ID" value="GLK08646.1"/>
    <property type="molecule type" value="Genomic_DNA"/>
</dbReference>
<proteinExistence type="predicted"/>